<name>A0AA95KFF2_9GAMM</name>
<reference evidence="4" key="1">
    <citation type="submission" date="2023-04" db="EMBL/GenBank/DDBJ databases">
        <title>Genome dynamics across the evolutionary transition to endosymbiosis.</title>
        <authorList>
            <person name="Siozios S."/>
            <person name="Nadal-Jimenez P."/>
            <person name="Azagi T."/>
            <person name="Sprong H."/>
            <person name="Frost C.L."/>
            <person name="Parratt S.R."/>
            <person name="Taylor G."/>
            <person name="Brettell L."/>
            <person name="Lew K.C."/>
            <person name="Croft L."/>
            <person name="King K.C."/>
            <person name="Brockhurst M.A."/>
            <person name="Hypsa V."/>
            <person name="Novakova E."/>
            <person name="Darby A.C."/>
            <person name="Hurst G.D.D."/>
        </authorList>
    </citation>
    <scope>NUCLEOTIDE SEQUENCE</scope>
    <source>
        <strain evidence="4">APv</strain>
        <plasmid evidence="1">paPv2</plasmid>
        <plasmid evidence="2">paPv6</plasmid>
        <plasmid evidence="3">paPv7</plasmid>
        <plasmid evidence="4">paPv8</plasmid>
    </source>
</reference>
<dbReference type="RefSeq" id="WP_280626669.1">
    <property type="nucleotide sequence ID" value="NZ_CP123506.1"/>
</dbReference>
<sequence>MTVKRLIKSRGEIMETKDDSTEKLVTIGDRKIDKEIAKYCLEKVEPAIFEVVTHLVKERCEKADVIEAAKTTAEAIVEGMTSIFPS</sequence>
<dbReference type="EMBL" id="CP123510">
    <property type="protein sequence ID" value="WGM03782.1"/>
    <property type="molecule type" value="Genomic_DNA"/>
</dbReference>
<evidence type="ECO:0000313" key="5">
    <source>
        <dbReference type="Proteomes" id="UP001177595"/>
    </source>
</evidence>
<evidence type="ECO:0000313" key="2">
    <source>
        <dbReference type="EMBL" id="WGM03782.1"/>
    </source>
</evidence>
<geneLocation type="plasmid" evidence="4 5">
    <name>paPv8</name>
</geneLocation>
<dbReference type="Proteomes" id="UP001177595">
    <property type="component" value="Plasmid paPv6"/>
</dbReference>
<dbReference type="EMBL" id="CP123512">
    <property type="protein sequence ID" value="WGM03894.1"/>
    <property type="molecule type" value="Genomic_DNA"/>
</dbReference>
<proteinExistence type="predicted"/>
<dbReference type="Proteomes" id="UP001177595">
    <property type="component" value="Plasmid paPv7"/>
</dbReference>
<organism evidence="4 5">
    <name type="scientific">Arsenophonus nasoniae</name>
    <name type="common">son-killer infecting Nasonia vitripennis</name>
    <dbReference type="NCBI Taxonomy" id="638"/>
    <lineage>
        <taxon>Bacteria</taxon>
        <taxon>Pseudomonadati</taxon>
        <taxon>Pseudomonadota</taxon>
        <taxon>Gammaproteobacteria</taxon>
        <taxon>Enterobacterales</taxon>
        <taxon>Morganellaceae</taxon>
        <taxon>Arsenophonus</taxon>
    </lineage>
</organism>
<evidence type="ECO:0000313" key="3">
    <source>
        <dbReference type="EMBL" id="WGM03834.1"/>
    </source>
</evidence>
<dbReference type="EMBL" id="CP123506">
    <property type="protein sequence ID" value="WGM03475.1"/>
    <property type="molecule type" value="Genomic_DNA"/>
</dbReference>
<geneLocation type="plasmid" evidence="2 5">
    <name>paPv6</name>
</geneLocation>
<gene>
    <name evidence="1" type="ORF">QE210_18300</name>
    <name evidence="2" type="ORF">QE210_20370</name>
    <name evidence="3" type="ORF">QE210_20625</name>
    <name evidence="4" type="ORF">QE210_20915</name>
</gene>
<geneLocation type="plasmid" evidence="1 5">
    <name>paPv2</name>
</geneLocation>
<protein>
    <submittedName>
        <fullName evidence="4">Uncharacterized protein</fullName>
    </submittedName>
</protein>
<accession>A0AA95KFF2</accession>
<keyword evidence="4" id="KW-0614">Plasmid</keyword>
<geneLocation type="plasmid" evidence="3 5">
    <name>paPv7</name>
</geneLocation>
<dbReference type="EMBL" id="CP123511">
    <property type="protein sequence ID" value="WGM03834.1"/>
    <property type="molecule type" value="Genomic_DNA"/>
</dbReference>
<dbReference type="Proteomes" id="UP001177595">
    <property type="component" value="Plasmid paPv8"/>
</dbReference>
<dbReference type="AlphaFoldDB" id="A0AA95KFF2"/>
<evidence type="ECO:0000313" key="1">
    <source>
        <dbReference type="EMBL" id="WGM03475.1"/>
    </source>
</evidence>
<dbReference type="Proteomes" id="UP001177595">
    <property type="component" value="Plasmid paPv2"/>
</dbReference>
<evidence type="ECO:0000313" key="4">
    <source>
        <dbReference type="EMBL" id="WGM03894.1"/>
    </source>
</evidence>